<dbReference type="AlphaFoldDB" id="A0A934IZH7"/>
<dbReference type="Gene3D" id="2.60.120.260">
    <property type="entry name" value="Galactose-binding domain-like"/>
    <property type="match status" value="1"/>
</dbReference>
<evidence type="ECO:0000313" key="2">
    <source>
        <dbReference type="Proteomes" id="UP000640274"/>
    </source>
</evidence>
<accession>A0A934IZH7</accession>
<comment type="caution">
    <text evidence="1">The sequence shown here is derived from an EMBL/GenBank/DDBJ whole genome shotgun (WGS) entry which is preliminary data.</text>
</comment>
<gene>
    <name evidence="1" type="ORF">JFN88_12500</name>
</gene>
<dbReference type="Proteomes" id="UP000640274">
    <property type="component" value="Unassembled WGS sequence"/>
</dbReference>
<reference evidence="1" key="1">
    <citation type="submission" date="2020-12" db="EMBL/GenBank/DDBJ databases">
        <authorList>
            <person name="Huq M.A."/>
        </authorList>
    </citation>
    <scope>NUCLEOTIDE SEQUENCE</scope>
    <source>
        <strain evidence="1">MAHUQ-46</strain>
    </source>
</reference>
<evidence type="ECO:0008006" key="3">
    <source>
        <dbReference type="Google" id="ProtNLM"/>
    </source>
</evidence>
<name>A0A934IZH7_9BACL</name>
<sequence length="817" mass="87337">MAAFGGMQITNRGRTLQAKAQTGTQLKFTRIGIGSGQLGGQIIADLNGLIDPKMFLEIRKLQTRPAGRALVGSYLSNSSVTAGFYFRELAVFALDPDVGEVLYCYANSGSTAEYIPAGGGPDIVEKYIDVITIVQNAPNVSADIDQSLVYATHKDLETLRIEMTQHRTAAVLDHPDKSVTTAKLADKGVTQAKIGDKAVGSGQLADGAATDAVIGSRTISDAEAPTGNDGPPIKLWGWLAYMIKAITGKTSWRTLPAVTLEDANAHINAASPHSGHAVTGRKINTSGGLSGGGDLSADRSLSITDNGVTDAKIGNRTVDPNISTAFSLTGTVTQLLSWITKQLKAITGEANPFDTPAVTLKQAKLKLDELDGKAKESATLQAQLGRGVNKIETDQASPLDGTVYGRTMQNIIPPQRFEANNSAWALSGGTVQYDNTVGNYEIGSASAKVTLSSDSTSFHFSTILPVLPANKHFVVVARYKNGNLSNGLTIGISNAADNLSVETSSRINSTSFATVMRRFKTLKNTPADIIRIGPYADGGEAGQYCWLDAMAIFEISEAEYNIPRAQWDDNRYPYIDGMQSVRGAVIEHPGRNLIDVMSNMSTPTSGDIFGYTGRHSFDFTPSVANRTMYITLPVVPNEIYAMSCDMSANGEFALYSDESSPIALMSYRSTPGAATVGNRTRIRVYFRGNIAGTKVSFANPMLVMGGLDKLPPSFVAREDQRIIIDEVLRSVGPVSDQVNLARKQVTRLIGVWEPSATGTYTLDSYSGVYVPRIAIPADSSKSTLPVMVRYDGLMIRIGAPSTDGPNIVSSYNWGLGT</sequence>
<dbReference type="EMBL" id="JAELUP010000065">
    <property type="protein sequence ID" value="MBJ6362087.1"/>
    <property type="molecule type" value="Genomic_DNA"/>
</dbReference>
<protein>
    <recommendedName>
        <fullName evidence="3">Tail fiber protein</fullName>
    </recommendedName>
</protein>
<organism evidence="1 2">
    <name type="scientific">Paenibacillus roseus</name>
    <dbReference type="NCBI Taxonomy" id="2798579"/>
    <lineage>
        <taxon>Bacteria</taxon>
        <taxon>Bacillati</taxon>
        <taxon>Bacillota</taxon>
        <taxon>Bacilli</taxon>
        <taxon>Bacillales</taxon>
        <taxon>Paenibacillaceae</taxon>
        <taxon>Paenibacillus</taxon>
    </lineage>
</organism>
<keyword evidence="2" id="KW-1185">Reference proteome</keyword>
<evidence type="ECO:0000313" key="1">
    <source>
        <dbReference type="EMBL" id="MBJ6362087.1"/>
    </source>
</evidence>
<feature type="non-terminal residue" evidence="1">
    <location>
        <position position="817"/>
    </location>
</feature>
<proteinExistence type="predicted"/>